<dbReference type="SUPFAM" id="SSF51905">
    <property type="entry name" value="FAD/NAD(P)-binding domain"/>
    <property type="match status" value="1"/>
</dbReference>
<dbReference type="EMBL" id="DRNO01000272">
    <property type="protein sequence ID" value="HFC04015.1"/>
    <property type="molecule type" value="Genomic_DNA"/>
</dbReference>
<feature type="domain" description="FAD dependent oxidoreductase" evidence="10">
    <location>
        <begin position="2"/>
        <end position="331"/>
    </location>
</feature>
<dbReference type="GO" id="GO:0005737">
    <property type="term" value="C:cytoplasm"/>
    <property type="evidence" value="ECO:0007669"/>
    <property type="project" value="TreeGrafter"/>
</dbReference>
<evidence type="ECO:0000256" key="7">
    <source>
        <dbReference type="ARBA" id="ARBA00022827"/>
    </source>
</evidence>
<evidence type="ECO:0000256" key="9">
    <source>
        <dbReference type="ARBA" id="ARBA00023268"/>
    </source>
</evidence>
<keyword evidence="4" id="KW-0808">Transferase</keyword>
<dbReference type="InterPro" id="IPR036188">
    <property type="entry name" value="FAD/NAD-bd_sf"/>
</dbReference>
<keyword evidence="7" id="KW-0274">FAD</keyword>
<dbReference type="GO" id="GO:0008033">
    <property type="term" value="P:tRNA processing"/>
    <property type="evidence" value="ECO:0007669"/>
    <property type="project" value="UniProtKB-KW"/>
</dbReference>
<evidence type="ECO:0000256" key="8">
    <source>
        <dbReference type="ARBA" id="ARBA00023002"/>
    </source>
</evidence>
<evidence type="ECO:0000256" key="3">
    <source>
        <dbReference type="ARBA" id="ARBA00022630"/>
    </source>
</evidence>
<protein>
    <submittedName>
        <fullName evidence="11">FAD-dependent oxidoreductase</fullName>
    </submittedName>
</protein>
<keyword evidence="2" id="KW-0489">Methyltransferase</keyword>
<dbReference type="GO" id="GO:0008168">
    <property type="term" value="F:methyltransferase activity"/>
    <property type="evidence" value="ECO:0007669"/>
    <property type="project" value="UniProtKB-KW"/>
</dbReference>
<evidence type="ECO:0000256" key="4">
    <source>
        <dbReference type="ARBA" id="ARBA00022679"/>
    </source>
</evidence>
<accession>A0A7V2SKB6</accession>
<keyword evidence="1" id="KW-0963">Cytoplasm</keyword>
<evidence type="ECO:0000256" key="2">
    <source>
        <dbReference type="ARBA" id="ARBA00022603"/>
    </source>
</evidence>
<sequence>MICVIGAGIAGVMAAYFLQKEGADVLLVDRSSVPAGGGSGAAGAFISPKIGKGGPLQELTNEAFAFAQRFYRENFPEHFHGDGVLRIPKNSEDEKRFELYEAFNYRPYERWNAVRAEAAGLKNVPGGFYFPEAGDADAQEVCRMAAERLKFRQMEVERLEFAGDFWRVIGAGELIEAEHVVLATGYESDLLDLRYMGIRGLWGSRGDYATSRRFPISLHKDFSLSSTRNGRIKLGATHVKSPHPCRVCDGRPLATLEAKAAGITDTLDFRLIETFCGMRSTSRDHFPIVGPVIDVMRMLAETPAITRGAKAPLIHLEKLSILNGLGGRGFVF</sequence>
<keyword evidence="5" id="KW-0949">S-adenosyl-L-methionine</keyword>
<keyword evidence="8" id="KW-0560">Oxidoreductase</keyword>
<name>A0A7V2SKB6_9BACT</name>
<dbReference type="Proteomes" id="UP000885722">
    <property type="component" value="Unassembled WGS sequence"/>
</dbReference>
<dbReference type="PANTHER" id="PTHR13847:SF283">
    <property type="entry name" value="TRNA 5-METHYLAMINOMETHYL-2-THIOURIDINE BIOSYNTHESIS BIFUNCTIONAL PROTEIN MNMC"/>
    <property type="match status" value="1"/>
</dbReference>
<feature type="non-terminal residue" evidence="11">
    <location>
        <position position="332"/>
    </location>
</feature>
<dbReference type="GO" id="GO:0016491">
    <property type="term" value="F:oxidoreductase activity"/>
    <property type="evidence" value="ECO:0007669"/>
    <property type="project" value="UniProtKB-KW"/>
</dbReference>
<dbReference type="GO" id="GO:0032259">
    <property type="term" value="P:methylation"/>
    <property type="evidence" value="ECO:0007669"/>
    <property type="project" value="UniProtKB-KW"/>
</dbReference>
<evidence type="ECO:0000256" key="1">
    <source>
        <dbReference type="ARBA" id="ARBA00022490"/>
    </source>
</evidence>
<dbReference type="AlphaFoldDB" id="A0A7V2SKB6"/>
<dbReference type="PANTHER" id="PTHR13847">
    <property type="entry name" value="SARCOSINE DEHYDROGENASE-RELATED"/>
    <property type="match status" value="1"/>
</dbReference>
<evidence type="ECO:0000259" key="10">
    <source>
        <dbReference type="Pfam" id="PF01266"/>
    </source>
</evidence>
<organism evidence="11">
    <name type="scientific">Nitratifractor salsuginis</name>
    <dbReference type="NCBI Taxonomy" id="269261"/>
    <lineage>
        <taxon>Bacteria</taxon>
        <taxon>Pseudomonadati</taxon>
        <taxon>Campylobacterota</taxon>
        <taxon>Epsilonproteobacteria</taxon>
        <taxon>Campylobacterales</taxon>
        <taxon>Sulfurovaceae</taxon>
        <taxon>Nitratifractor</taxon>
    </lineage>
</organism>
<reference evidence="11" key="1">
    <citation type="journal article" date="2020" name="mSystems">
        <title>Genome- and Community-Level Interaction Insights into Carbon Utilization and Element Cycling Functions of Hydrothermarchaeota in Hydrothermal Sediment.</title>
        <authorList>
            <person name="Zhou Z."/>
            <person name="Liu Y."/>
            <person name="Xu W."/>
            <person name="Pan J."/>
            <person name="Luo Z.H."/>
            <person name="Li M."/>
        </authorList>
    </citation>
    <scope>NUCLEOTIDE SEQUENCE [LARGE SCALE GENOMIC DNA]</scope>
    <source>
        <strain evidence="11">HyVt-513</strain>
    </source>
</reference>
<keyword evidence="3" id="KW-0285">Flavoprotein</keyword>
<dbReference type="Gene3D" id="3.30.9.10">
    <property type="entry name" value="D-Amino Acid Oxidase, subunit A, domain 2"/>
    <property type="match status" value="1"/>
</dbReference>
<evidence type="ECO:0000256" key="5">
    <source>
        <dbReference type="ARBA" id="ARBA00022691"/>
    </source>
</evidence>
<evidence type="ECO:0000256" key="6">
    <source>
        <dbReference type="ARBA" id="ARBA00022694"/>
    </source>
</evidence>
<dbReference type="Gene3D" id="3.50.50.60">
    <property type="entry name" value="FAD/NAD(P)-binding domain"/>
    <property type="match status" value="1"/>
</dbReference>
<evidence type="ECO:0000313" key="11">
    <source>
        <dbReference type="EMBL" id="HFC04015.1"/>
    </source>
</evidence>
<proteinExistence type="predicted"/>
<keyword evidence="9" id="KW-0511">Multifunctional enzyme</keyword>
<keyword evidence="6" id="KW-0819">tRNA processing</keyword>
<dbReference type="Pfam" id="PF01266">
    <property type="entry name" value="DAO"/>
    <property type="match status" value="1"/>
</dbReference>
<comment type="caution">
    <text evidence="11">The sequence shown here is derived from an EMBL/GenBank/DDBJ whole genome shotgun (WGS) entry which is preliminary data.</text>
</comment>
<gene>
    <name evidence="11" type="ORF">ENJ74_04005</name>
</gene>
<dbReference type="InterPro" id="IPR006076">
    <property type="entry name" value="FAD-dep_OxRdtase"/>
</dbReference>